<evidence type="ECO:0000259" key="12">
    <source>
        <dbReference type="SMART" id="SM00559"/>
    </source>
</evidence>
<evidence type="ECO:0000256" key="10">
    <source>
        <dbReference type="ARBA" id="ARBA00023204"/>
    </source>
</evidence>
<keyword evidence="4" id="KW-0227">DNA damage</keyword>
<comment type="caution">
    <text evidence="13">The sequence shown here is derived from an EMBL/GenBank/DDBJ whole genome shotgun (WGS) entry which is preliminary data.</text>
</comment>
<dbReference type="SUPFAM" id="SSF53300">
    <property type="entry name" value="vWA-like"/>
    <property type="match status" value="1"/>
</dbReference>
<dbReference type="Pfam" id="PF03730">
    <property type="entry name" value="Ku_C"/>
    <property type="match status" value="1"/>
</dbReference>
<protein>
    <submittedName>
        <fullName evidence="13">X-ray repair cross-complementing protein 5-like</fullName>
    </submittedName>
</protein>
<evidence type="ECO:0000313" key="13">
    <source>
        <dbReference type="EMBL" id="KAL2720407.1"/>
    </source>
</evidence>
<dbReference type="Pfam" id="PF03731">
    <property type="entry name" value="Ku_N"/>
    <property type="match status" value="1"/>
</dbReference>
<dbReference type="Gene3D" id="1.10.1600.10">
    <property type="match status" value="1"/>
</dbReference>
<keyword evidence="8" id="KW-0238">DNA-binding</keyword>
<evidence type="ECO:0000256" key="1">
    <source>
        <dbReference type="ARBA" id="ARBA00004123"/>
    </source>
</evidence>
<dbReference type="GO" id="GO:0004386">
    <property type="term" value="F:helicase activity"/>
    <property type="evidence" value="ECO:0007669"/>
    <property type="project" value="UniProtKB-KW"/>
</dbReference>
<gene>
    <name evidence="13" type="ORF">V1478_010673</name>
</gene>
<evidence type="ECO:0000313" key="14">
    <source>
        <dbReference type="Proteomes" id="UP001607302"/>
    </source>
</evidence>
<dbReference type="SMART" id="SM00559">
    <property type="entry name" value="Ku78"/>
    <property type="match status" value="1"/>
</dbReference>
<comment type="subcellular location">
    <subcellularLocation>
        <location evidence="1">Nucleus</location>
    </subcellularLocation>
</comment>
<dbReference type="Proteomes" id="UP001607302">
    <property type="component" value="Unassembled WGS sequence"/>
</dbReference>
<dbReference type="GO" id="GO:0005524">
    <property type="term" value="F:ATP binding"/>
    <property type="evidence" value="ECO:0007669"/>
    <property type="project" value="UniProtKB-KW"/>
</dbReference>
<dbReference type="CDD" id="cd00873">
    <property type="entry name" value="KU80"/>
    <property type="match status" value="1"/>
</dbReference>
<evidence type="ECO:0000256" key="8">
    <source>
        <dbReference type="ARBA" id="ARBA00023125"/>
    </source>
</evidence>
<dbReference type="InterPro" id="IPR005160">
    <property type="entry name" value="Ku_C"/>
</dbReference>
<dbReference type="PANTHER" id="PTHR12604:SF4">
    <property type="entry name" value="X-RAY REPAIR CROSS-COMPLEMENTING PROTEIN 5"/>
    <property type="match status" value="1"/>
</dbReference>
<dbReference type="Pfam" id="PF02735">
    <property type="entry name" value="Ku"/>
    <property type="match status" value="1"/>
</dbReference>
<dbReference type="PANTHER" id="PTHR12604">
    <property type="entry name" value="KU AUTOANTIGEN DNA HELICASE"/>
    <property type="match status" value="1"/>
</dbReference>
<evidence type="ECO:0000256" key="2">
    <source>
        <dbReference type="ARBA" id="ARBA00007726"/>
    </source>
</evidence>
<dbReference type="GO" id="GO:0032991">
    <property type="term" value="C:protein-containing complex"/>
    <property type="evidence" value="ECO:0007669"/>
    <property type="project" value="UniProtKB-ARBA"/>
</dbReference>
<comment type="similarity">
    <text evidence="2">Belongs to the ku80 family.</text>
</comment>
<dbReference type="GO" id="GO:0006302">
    <property type="term" value="P:double-strand break repair"/>
    <property type="evidence" value="ECO:0007669"/>
    <property type="project" value="UniProtKB-ARBA"/>
</dbReference>
<dbReference type="InterPro" id="IPR016194">
    <property type="entry name" value="SPOC-like_C_dom_sf"/>
</dbReference>
<proteinExistence type="inferred from homology"/>
<evidence type="ECO:0000256" key="7">
    <source>
        <dbReference type="ARBA" id="ARBA00022840"/>
    </source>
</evidence>
<dbReference type="InterPro" id="IPR036465">
    <property type="entry name" value="vWFA_dom_sf"/>
</dbReference>
<dbReference type="GO" id="GO:0003677">
    <property type="term" value="F:DNA binding"/>
    <property type="evidence" value="ECO:0007669"/>
    <property type="project" value="UniProtKB-KW"/>
</dbReference>
<evidence type="ECO:0000256" key="9">
    <source>
        <dbReference type="ARBA" id="ARBA00023172"/>
    </source>
</evidence>
<keyword evidence="11" id="KW-0539">Nucleus</keyword>
<dbReference type="InterPro" id="IPR006164">
    <property type="entry name" value="DNA_bd_Ku70/Ku80"/>
</dbReference>
<keyword evidence="9" id="KW-0233">DNA recombination</keyword>
<reference evidence="13 14" key="1">
    <citation type="journal article" date="2024" name="Ann. Entomol. Soc. Am.">
        <title>Genomic analyses of the southern and eastern yellowjacket wasps (Hymenoptera: Vespidae) reveal evolutionary signatures of social life.</title>
        <authorList>
            <person name="Catto M.A."/>
            <person name="Caine P.B."/>
            <person name="Orr S.E."/>
            <person name="Hunt B.G."/>
            <person name="Goodisman M.A.D."/>
        </authorList>
    </citation>
    <scope>NUCLEOTIDE SEQUENCE [LARGE SCALE GENOMIC DNA]</scope>
    <source>
        <strain evidence="13">233</strain>
        <tissue evidence="13">Head and thorax</tissue>
    </source>
</reference>
<evidence type="ECO:0000256" key="4">
    <source>
        <dbReference type="ARBA" id="ARBA00022763"/>
    </source>
</evidence>
<dbReference type="GO" id="GO:0005634">
    <property type="term" value="C:nucleus"/>
    <property type="evidence" value="ECO:0007669"/>
    <property type="project" value="UniProtKB-SubCell"/>
</dbReference>
<dbReference type="Gene3D" id="3.40.50.410">
    <property type="entry name" value="von Willebrand factor, type A domain"/>
    <property type="match status" value="1"/>
</dbReference>
<keyword evidence="6" id="KW-0347">Helicase</keyword>
<keyword evidence="14" id="KW-1185">Reference proteome</keyword>
<dbReference type="InterPro" id="IPR005161">
    <property type="entry name" value="Ku_N"/>
</dbReference>
<dbReference type="GO" id="GO:0016787">
    <property type="term" value="F:hydrolase activity"/>
    <property type="evidence" value="ECO:0007669"/>
    <property type="project" value="UniProtKB-KW"/>
</dbReference>
<accession>A0ABD2AIE5</accession>
<keyword evidence="10" id="KW-0234">DNA repair</keyword>
<dbReference type="AlphaFoldDB" id="A0ABD2AIE5"/>
<keyword evidence="7" id="KW-0067">ATP-binding</keyword>
<sequence length="578" mass="66499">MANRKESLIFVIDVGVSSKDSLPNSFLLDKAKVIIRRLVERKIFYRPKDEIGLILSGSTTSFNELDFKNIQEVHSMQVPNWDLIRIVSNLKLTDCISNWIKALHVAIDYAKRECIDNTIKTIVLFSDFKEVSDVTQVNIRKIISALQNQGIKLLAMYSISIYLFGLEPLLNKPQDTITSNENLIFDICKQANGTYKVVDQALDDVSFIRKKQSKLLPWTCSLELHDVKIPIKSYVKVTKESRFPLWKLITNKTSQNKTIEPNKPVKVERIKEHQGRHREFHNSEHTIYGYTYGGVFIPFSKEDEEAMLYKSGPKSYKFLYFTKKSHVGIQYWCSSTSNRIILPADESVAPQFYSLMQAMNNKDVVAIVRKVYRENSTPNIVALFPRINIPDEPWCFVEIVLPFAEDVRIIEFKPLISFVKNLSKEQNEIVDNLLDAFMLIDTNDSSMKKKRKEFMPGCVPNPMKQNTFNMLSYRALNPEEPLPSIDIELTKLLESYQEIIENSKDPIKKIKNLFDFPDNIIDNIQTSKNTVDMQSKGQPLNVAKNDNHAVDNDSSEEMILPSDILDVDMDSLVNNMRA</sequence>
<evidence type="ECO:0000256" key="5">
    <source>
        <dbReference type="ARBA" id="ARBA00022801"/>
    </source>
</evidence>
<dbReference type="SUPFAM" id="SSF100939">
    <property type="entry name" value="SPOC domain-like"/>
    <property type="match status" value="1"/>
</dbReference>
<name>A0ABD2AIE5_VESSQ</name>
<dbReference type="InterPro" id="IPR024193">
    <property type="entry name" value="Ku80"/>
</dbReference>
<evidence type="ECO:0000256" key="6">
    <source>
        <dbReference type="ARBA" id="ARBA00022806"/>
    </source>
</evidence>
<keyword evidence="5" id="KW-0378">Hydrolase</keyword>
<evidence type="ECO:0000256" key="11">
    <source>
        <dbReference type="ARBA" id="ARBA00023242"/>
    </source>
</evidence>
<dbReference type="EMBL" id="JAUDFV010000147">
    <property type="protein sequence ID" value="KAL2720407.1"/>
    <property type="molecule type" value="Genomic_DNA"/>
</dbReference>
<organism evidence="13 14">
    <name type="scientific">Vespula squamosa</name>
    <name type="common">Southern yellow jacket</name>
    <name type="synonym">Wasp</name>
    <dbReference type="NCBI Taxonomy" id="30214"/>
    <lineage>
        <taxon>Eukaryota</taxon>
        <taxon>Metazoa</taxon>
        <taxon>Ecdysozoa</taxon>
        <taxon>Arthropoda</taxon>
        <taxon>Hexapoda</taxon>
        <taxon>Insecta</taxon>
        <taxon>Pterygota</taxon>
        <taxon>Neoptera</taxon>
        <taxon>Endopterygota</taxon>
        <taxon>Hymenoptera</taxon>
        <taxon>Apocrita</taxon>
        <taxon>Aculeata</taxon>
        <taxon>Vespoidea</taxon>
        <taxon>Vespidae</taxon>
        <taxon>Vespinae</taxon>
        <taxon>Vespula</taxon>
    </lineage>
</organism>
<dbReference type="GO" id="GO:0006310">
    <property type="term" value="P:DNA recombination"/>
    <property type="evidence" value="ECO:0007669"/>
    <property type="project" value="UniProtKB-KW"/>
</dbReference>
<feature type="domain" description="Ku" evidence="12">
    <location>
        <begin position="278"/>
        <end position="418"/>
    </location>
</feature>
<keyword evidence="3" id="KW-0547">Nucleotide-binding</keyword>
<evidence type="ECO:0000256" key="3">
    <source>
        <dbReference type="ARBA" id="ARBA00022741"/>
    </source>
</evidence>
<dbReference type="Gene3D" id="2.40.290.10">
    <property type="match status" value="1"/>
</dbReference>